<dbReference type="Gene3D" id="3.30.50.10">
    <property type="entry name" value="Erythroid Transcription Factor GATA-1, subunit A"/>
    <property type="match status" value="1"/>
</dbReference>
<dbReference type="PRINTS" id="PR00619">
    <property type="entry name" value="GATAZNFINGER"/>
</dbReference>
<evidence type="ECO:0000256" key="1">
    <source>
        <dbReference type="ARBA" id="ARBA00004123"/>
    </source>
</evidence>
<organism evidence="10 11">
    <name type="scientific">Rhodnius prolixus</name>
    <name type="common">Triatomid bug</name>
    <dbReference type="NCBI Taxonomy" id="13249"/>
    <lineage>
        <taxon>Eukaryota</taxon>
        <taxon>Metazoa</taxon>
        <taxon>Ecdysozoa</taxon>
        <taxon>Arthropoda</taxon>
        <taxon>Hexapoda</taxon>
        <taxon>Insecta</taxon>
        <taxon>Pterygota</taxon>
        <taxon>Neoptera</taxon>
        <taxon>Paraneoptera</taxon>
        <taxon>Hemiptera</taxon>
        <taxon>Heteroptera</taxon>
        <taxon>Panheteroptera</taxon>
        <taxon>Cimicomorpha</taxon>
        <taxon>Reduviidae</taxon>
        <taxon>Triatominae</taxon>
        <taxon>Rhodnius</taxon>
    </lineage>
</organism>
<evidence type="ECO:0000256" key="6">
    <source>
        <dbReference type="ARBA" id="ARBA00023125"/>
    </source>
</evidence>
<dbReference type="GO" id="GO:0000122">
    <property type="term" value="P:negative regulation of transcription by RNA polymerase II"/>
    <property type="evidence" value="ECO:0007669"/>
    <property type="project" value="TreeGrafter"/>
</dbReference>
<dbReference type="InterPro" id="IPR013088">
    <property type="entry name" value="Znf_NHR/GATA"/>
</dbReference>
<dbReference type="SMART" id="SM00401">
    <property type="entry name" value="ZnF_GATA"/>
    <property type="match status" value="1"/>
</dbReference>
<evidence type="ECO:0000256" key="3">
    <source>
        <dbReference type="ARBA" id="ARBA00022771"/>
    </source>
</evidence>
<dbReference type="CDD" id="cd00202">
    <property type="entry name" value="ZnF_GATA"/>
    <property type="match status" value="1"/>
</dbReference>
<dbReference type="EMBL" id="ACPB03018459">
    <property type="status" value="NOT_ANNOTATED_CDS"/>
    <property type="molecule type" value="Genomic_DNA"/>
</dbReference>
<protein>
    <submittedName>
        <fullName evidence="10">GATA-type domain-containing protein</fullName>
    </submittedName>
</protein>
<accession>T1HWR9</accession>
<evidence type="ECO:0000313" key="10">
    <source>
        <dbReference type="EnsemblMetazoa" id="RPRC008489-PA"/>
    </source>
</evidence>
<dbReference type="FunFam" id="3.30.50.10:FF:000032">
    <property type="entry name" value="Transcription factor GATA-3"/>
    <property type="match status" value="1"/>
</dbReference>
<keyword evidence="6" id="KW-0238">DNA-binding</keyword>
<dbReference type="eggNOG" id="KOG1601">
    <property type="taxonomic scope" value="Eukaryota"/>
</dbReference>
<dbReference type="Pfam" id="PF00320">
    <property type="entry name" value="GATA"/>
    <property type="match status" value="1"/>
</dbReference>
<dbReference type="EnsemblMetazoa" id="RPRC008489-RA">
    <property type="protein sequence ID" value="RPRC008489-PA"/>
    <property type="gene ID" value="RPRC008489"/>
</dbReference>
<name>T1HWR9_RHOPR</name>
<feature type="region of interest" description="Disordered" evidence="9">
    <location>
        <begin position="209"/>
        <end position="236"/>
    </location>
</feature>
<keyword evidence="3" id="KW-0863">Zinc-finger</keyword>
<evidence type="ECO:0000256" key="5">
    <source>
        <dbReference type="ARBA" id="ARBA00023015"/>
    </source>
</evidence>
<keyword evidence="11" id="KW-1185">Reference proteome</keyword>
<dbReference type="GO" id="GO:0000981">
    <property type="term" value="F:DNA-binding transcription factor activity, RNA polymerase II-specific"/>
    <property type="evidence" value="ECO:0007669"/>
    <property type="project" value="TreeGrafter"/>
</dbReference>
<dbReference type="InterPro" id="IPR039355">
    <property type="entry name" value="Transcription_factor_GATA"/>
</dbReference>
<dbReference type="PROSITE" id="PS00344">
    <property type="entry name" value="GATA_ZN_FINGER_1"/>
    <property type="match status" value="1"/>
</dbReference>
<dbReference type="HOGENOM" id="CLU_1176711_0_0_1"/>
<feature type="compositionally biased region" description="Low complexity" evidence="9">
    <location>
        <begin position="216"/>
        <end position="227"/>
    </location>
</feature>
<keyword evidence="7" id="KW-0804">Transcription</keyword>
<sequence>MLAKNEISVVEVVWGLLRVKGPVVNRTPAWAIYNDDYNSVAVASTPGGGEVFKSSLYQNAQALYTRPQVSSTYDEKPSRRLSASRRAGVTCTNCSTSATSLWRRNTQGEPVCNACGLYFKLHGVNRPLAMKKDSIQTRKRKPKGSNKNATAHTTSRMLKLEQHNGFSDPRSTVPNITNNLAYPIYPAHSLSYIEMATKHDLGVQNIDSPHIVTTHNNNNNNSSNNNNKQDRPSVLV</sequence>
<evidence type="ECO:0000256" key="9">
    <source>
        <dbReference type="SAM" id="MobiDB-lite"/>
    </source>
</evidence>
<dbReference type="GO" id="GO:0045944">
    <property type="term" value="P:positive regulation of transcription by RNA polymerase II"/>
    <property type="evidence" value="ECO:0007669"/>
    <property type="project" value="TreeGrafter"/>
</dbReference>
<keyword evidence="4" id="KW-0862">Zinc</keyword>
<dbReference type="Proteomes" id="UP000015103">
    <property type="component" value="Unassembled WGS sequence"/>
</dbReference>
<keyword evidence="8" id="KW-0539">Nucleus</keyword>
<dbReference type="STRING" id="13249.T1HWR9"/>
<dbReference type="GO" id="GO:0008270">
    <property type="term" value="F:zinc ion binding"/>
    <property type="evidence" value="ECO:0007669"/>
    <property type="project" value="UniProtKB-KW"/>
</dbReference>
<dbReference type="SUPFAM" id="SSF57716">
    <property type="entry name" value="Glucocorticoid receptor-like (DNA-binding domain)"/>
    <property type="match status" value="1"/>
</dbReference>
<feature type="region of interest" description="Disordered" evidence="9">
    <location>
        <begin position="130"/>
        <end position="155"/>
    </location>
</feature>
<dbReference type="GO" id="GO:0000978">
    <property type="term" value="F:RNA polymerase II cis-regulatory region sequence-specific DNA binding"/>
    <property type="evidence" value="ECO:0007669"/>
    <property type="project" value="TreeGrafter"/>
</dbReference>
<dbReference type="VEuPathDB" id="VectorBase:RPRC008489"/>
<dbReference type="AlphaFoldDB" id="T1HWR9"/>
<dbReference type="GO" id="GO:0005634">
    <property type="term" value="C:nucleus"/>
    <property type="evidence" value="ECO:0007669"/>
    <property type="project" value="UniProtKB-SubCell"/>
</dbReference>
<dbReference type="PROSITE" id="PS50114">
    <property type="entry name" value="GATA_ZN_FINGER_2"/>
    <property type="match status" value="1"/>
</dbReference>
<feature type="compositionally biased region" description="Polar residues" evidence="9">
    <location>
        <begin position="145"/>
        <end position="155"/>
    </location>
</feature>
<keyword evidence="2" id="KW-0479">Metal-binding</keyword>
<proteinExistence type="predicted"/>
<dbReference type="GO" id="GO:0045165">
    <property type="term" value="P:cell fate commitment"/>
    <property type="evidence" value="ECO:0007669"/>
    <property type="project" value="TreeGrafter"/>
</dbReference>
<comment type="subcellular location">
    <subcellularLocation>
        <location evidence="1">Nucleus</location>
    </subcellularLocation>
</comment>
<evidence type="ECO:0000256" key="7">
    <source>
        <dbReference type="ARBA" id="ARBA00023163"/>
    </source>
</evidence>
<keyword evidence="5" id="KW-0805">Transcription regulation</keyword>
<reference evidence="10" key="1">
    <citation type="submission" date="2015-05" db="UniProtKB">
        <authorList>
            <consortium name="EnsemblMetazoa"/>
        </authorList>
    </citation>
    <scope>IDENTIFICATION</scope>
</reference>
<dbReference type="InParanoid" id="T1HWR9"/>
<dbReference type="PANTHER" id="PTHR10071:SF337">
    <property type="entry name" value="GATA-BINDING FACTOR A"/>
    <property type="match status" value="1"/>
</dbReference>
<dbReference type="PANTHER" id="PTHR10071">
    <property type="entry name" value="TRANSCRIPTION FACTOR GATA FAMILY MEMBER"/>
    <property type="match status" value="1"/>
</dbReference>
<evidence type="ECO:0000256" key="8">
    <source>
        <dbReference type="ARBA" id="ARBA00023242"/>
    </source>
</evidence>
<evidence type="ECO:0000256" key="2">
    <source>
        <dbReference type="ARBA" id="ARBA00022723"/>
    </source>
</evidence>
<evidence type="ECO:0000313" key="11">
    <source>
        <dbReference type="Proteomes" id="UP000015103"/>
    </source>
</evidence>
<evidence type="ECO:0000256" key="4">
    <source>
        <dbReference type="ARBA" id="ARBA00022833"/>
    </source>
</evidence>
<dbReference type="InterPro" id="IPR000679">
    <property type="entry name" value="Znf_GATA"/>
</dbReference>